<gene>
    <name evidence="6" type="primary">lptC</name>
    <name evidence="6" type="ORF">EC580_09605</name>
</gene>
<dbReference type="GO" id="GO:0017089">
    <property type="term" value="F:glycolipid transfer activity"/>
    <property type="evidence" value="ECO:0007669"/>
    <property type="project" value="TreeGrafter"/>
</dbReference>
<dbReference type="InterPro" id="IPR052363">
    <property type="entry name" value="LPS_export_LptC"/>
</dbReference>
<keyword evidence="2" id="KW-0997">Cell inner membrane</keyword>
<proteinExistence type="predicted"/>
<accession>A0A3M8QVT3</accession>
<sequence length="184" mass="20751">MRPLHLPSPGLLLLSLGLAAAVWFSWPKHPLPLPRIDWHGQIRRGDQAAEDVIMRQYTATGALDLLATAQTAWHDPENHETLLRGITVRRFRANGTMDLQAEHGRMDDRSRLLTLWGHVIAGMPPDTRLLTERVHYDPRTGIITTRQAVRLERGANWITGVGLWASVKAEQMNILHDVRGVYAP</sequence>
<evidence type="ECO:0000256" key="1">
    <source>
        <dbReference type="ARBA" id="ARBA00022475"/>
    </source>
</evidence>
<dbReference type="PANTHER" id="PTHR37481:SF1">
    <property type="entry name" value="LIPOPOLYSACCHARIDE EXPORT SYSTEM PROTEIN LPTC"/>
    <property type="match status" value="1"/>
</dbReference>
<dbReference type="EMBL" id="RIZI01000176">
    <property type="protein sequence ID" value="RNF60317.1"/>
    <property type="molecule type" value="Genomic_DNA"/>
</dbReference>
<dbReference type="InterPro" id="IPR010664">
    <property type="entry name" value="LipoPS_assembly_LptC-rel"/>
</dbReference>
<dbReference type="GO" id="GO:0015221">
    <property type="term" value="F:lipopolysaccharide transmembrane transporter activity"/>
    <property type="evidence" value="ECO:0007669"/>
    <property type="project" value="InterPro"/>
</dbReference>
<dbReference type="RefSeq" id="WP_123104507.1">
    <property type="nucleotide sequence ID" value="NZ_CP127527.1"/>
</dbReference>
<evidence type="ECO:0000256" key="2">
    <source>
        <dbReference type="ARBA" id="ARBA00022519"/>
    </source>
</evidence>
<keyword evidence="5" id="KW-0472">Membrane</keyword>
<dbReference type="GO" id="GO:0030288">
    <property type="term" value="C:outer membrane-bounded periplasmic space"/>
    <property type="evidence" value="ECO:0007669"/>
    <property type="project" value="TreeGrafter"/>
</dbReference>
<dbReference type="PANTHER" id="PTHR37481">
    <property type="entry name" value="LIPOPOLYSACCHARIDE EXPORT SYSTEM PROTEIN LPTC"/>
    <property type="match status" value="1"/>
</dbReference>
<evidence type="ECO:0000256" key="5">
    <source>
        <dbReference type="ARBA" id="ARBA00023136"/>
    </source>
</evidence>
<dbReference type="NCBIfam" id="TIGR04409">
    <property type="entry name" value="LptC_YrbK"/>
    <property type="match status" value="1"/>
</dbReference>
<dbReference type="InterPro" id="IPR026265">
    <property type="entry name" value="LptC"/>
</dbReference>
<comment type="caution">
    <text evidence="6">The sequence shown here is derived from an EMBL/GenBank/DDBJ whole genome shotgun (WGS) entry which is preliminary data.</text>
</comment>
<dbReference type="GO" id="GO:0005886">
    <property type="term" value="C:plasma membrane"/>
    <property type="evidence" value="ECO:0007669"/>
    <property type="project" value="InterPro"/>
</dbReference>
<evidence type="ECO:0000313" key="6">
    <source>
        <dbReference type="EMBL" id="RNF60317.1"/>
    </source>
</evidence>
<organism evidence="6">
    <name type="scientific">Acidithiobacillus sulfuriphilus</name>
    <dbReference type="NCBI Taxonomy" id="1867749"/>
    <lineage>
        <taxon>Bacteria</taxon>
        <taxon>Pseudomonadati</taxon>
        <taxon>Pseudomonadota</taxon>
        <taxon>Acidithiobacillia</taxon>
        <taxon>Acidithiobacillales</taxon>
        <taxon>Acidithiobacillaceae</taxon>
        <taxon>Acidithiobacillus</taxon>
    </lineage>
</organism>
<keyword evidence="1" id="KW-1003">Cell membrane</keyword>
<keyword evidence="4" id="KW-1133">Transmembrane helix</keyword>
<keyword evidence="3" id="KW-0812">Transmembrane</keyword>
<dbReference type="Gene3D" id="2.60.450.10">
    <property type="entry name" value="Lipopolysaccharide (LPS) transport protein A like domain"/>
    <property type="match status" value="1"/>
</dbReference>
<dbReference type="Pfam" id="PF06835">
    <property type="entry name" value="LptC"/>
    <property type="match status" value="1"/>
</dbReference>
<evidence type="ECO:0000256" key="3">
    <source>
        <dbReference type="ARBA" id="ARBA00022692"/>
    </source>
</evidence>
<evidence type="ECO:0000256" key="4">
    <source>
        <dbReference type="ARBA" id="ARBA00022989"/>
    </source>
</evidence>
<protein>
    <submittedName>
        <fullName evidence="6">LPS export ABC transporter periplasmic protein LptC</fullName>
    </submittedName>
</protein>
<dbReference type="AlphaFoldDB" id="A0A3M8QVT3"/>
<reference evidence="6" key="1">
    <citation type="submission" date="2018-10" db="EMBL/GenBank/DDBJ databases">
        <title>Acidithiobacillus sulfuriphilus sp. nov.: an extremely acidophilic sulfur-oxidizing chemolithotroph isolated from a neutral pH environment.</title>
        <authorList>
            <person name="Falagan C."/>
            <person name="Moya-Beltran A."/>
            <person name="Quatrini R."/>
            <person name="Johnson D.B."/>
        </authorList>
    </citation>
    <scope>NUCLEOTIDE SEQUENCE [LARGE SCALE GENOMIC DNA]</scope>
    <source>
        <strain evidence="6">CJ-2</strain>
    </source>
</reference>
<name>A0A3M8QVT3_9PROT</name>
<dbReference type="OrthoDB" id="5295566at2"/>